<keyword evidence="2" id="KW-1185">Reference proteome</keyword>
<protein>
    <submittedName>
        <fullName evidence="1">TIGR02757 family protein</fullName>
    </submittedName>
</protein>
<organism evidence="1 2">
    <name type="scientific">Muribaculum intestinale</name>
    <dbReference type="NCBI Taxonomy" id="1796646"/>
    <lineage>
        <taxon>Bacteria</taxon>
        <taxon>Pseudomonadati</taxon>
        <taxon>Bacteroidota</taxon>
        <taxon>Bacteroidia</taxon>
        <taxon>Bacteroidales</taxon>
        <taxon>Muribaculaceae</taxon>
        <taxon>Muribaculum</taxon>
    </lineage>
</organism>
<dbReference type="OrthoDB" id="9773332at2"/>
<dbReference type="InterPro" id="IPR014127">
    <property type="entry name" value="CHP02757"/>
</dbReference>
<accession>A0A1Z2XHN4</accession>
<dbReference type="AlphaFoldDB" id="A0A1B1SAY1"/>
<dbReference type="EMBL" id="CP015402">
    <property type="protein sequence ID" value="ANU63965.2"/>
    <property type="molecule type" value="Genomic_DNA"/>
</dbReference>
<evidence type="ECO:0000313" key="1">
    <source>
        <dbReference type="EMBL" id="ANU63965.2"/>
    </source>
</evidence>
<name>A0A1B1SAY1_9BACT</name>
<reference evidence="2" key="1">
    <citation type="submission" date="2016-04" db="EMBL/GenBank/DDBJ databases">
        <title>Complete Genome Sequences of Twelve Strains of a Stable Defined Moderately Diverse Mouse Microbiota 2 (sDMDMm2).</title>
        <authorList>
            <person name="Uchimura Y."/>
            <person name="Wyss M."/>
            <person name="Brugiroux S."/>
            <person name="Limenitakis J.P."/>
            <person name="Stecher B."/>
            <person name="McCoy K.D."/>
            <person name="Macpherson A.J."/>
        </authorList>
    </citation>
    <scope>NUCLEOTIDE SEQUENCE [LARGE SCALE GENOMIC DNA]</scope>
    <source>
        <strain evidence="2">YL27</strain>
    </source>
</reference>
<dbReference type="KEGG" id="pary:A4V02_09700"/>
<proteinExistence type="predicted"/>
<gene>
    <name evidence="1" type="ORF">A4V02_09700</name>
</gene>
<dbReference type="NCBIfam" id="TIGR02757">
    <property type="entry name" value="TIGR02757 family protein"/>
    <property type="match status" value="1"/>
</dbReference>
<dbReference type="GeneID" id="65537142"/>
<dbReference type="RefSeq" id="WP_084274081.1">
    <property type="nucleotide sequence ID" value="NZ_CAJTAP010000029.1"/>
</dbReference>
<dbReference type="Pfam" id="PF09674">
    <property type="entry name" value="DUF2400"/>
    <property type="match status" value="1"/>
</dbReference>
<accession>A0A1B1SAY1</accession>
<dbReference type="Proteomes" id="UP000186351">
    <property type="component" value="Chromosome"/>
</dbReference>
<sequence>MHNSIDRNMEFDIDDMREFLEREAALINRPEFISDDPVQFPRRFESLADIEIVALLSSAIAWGNRKMICRDADRMLALMEHQPYRYMMERGYEDLDPDMNIHRTFFARNLSNFLSGIRGIYVRHGSLADFARAHRVGEDVAPAWRLVELVNAELDKATDGIHDSRCLPGNLAVTALKRVNMALRWLVRDDGIVDMGVWKGVIDKSRLYIPLDVHVGNTARSLGLLERRGNDRRAVEQLTGVLRTMRPADPVYYDYALFGIGVTGKQLD</sequence>
<dbReference type="STRING" id="1796646.A4V02_09700"/>
<evidence type="ECO:0000313" key="2">
    <source>
        <dbReference type="Proteomes" id="UP000186351"/>
    </source>
</evidence>